<organism evidence="2 3">
    <name type="scientific">Streptococcus rupicaprae</name>
    <dbReference type="NCBI Taxonomy" id="759619"/>
    <lineage>
        <taxon>Bacteria</taxon>
        <taxon>Bacillati</taxon>
        <taxon>Bacillota</taxon>
        <taxon>Bacilli</taxon>
        <taxon>Lactobacillales</taxon>
        <taxon>Streptococcaceae</taxon>
        <taxon>Streptococcus</taxon>
    </lineage>
</organism>
<dbReference type="InterPro" id="IPR001173">
    <property type="entry name" value="Glyco_trans_2-like"/>
</dbReference>
<evidence type="ECO:0000313" key="3">
    <source>
        <dbReference type="Proteomes" id="UP001549122"/>
    </source>
</evidence>
<dbReference type="Proteomes" id="UP001549122">
    <property type="component" value="Unassembled WGS sequence"/>
</dbReference>
<dbReference type="InterPro" id="IPR029044">
    <property type="entry name" value="Nucleotide-diphossugar_trans"/>
</dbReference>
<feature type="domain" description="Glycosyltransferase 2-like" evidence="1">
    <location>
        <begin position="3"/>
        <end position="119"/>
    </location>
</feature>
<dbReference type="RefSeq" id="WP_354364362.1">
    <property type="nucleotide sequence ID" value="NZ_JBEPLO010000005.1"/>
</dbReference>
<protein>
    <submittedName>
        <fullName evidence="2">Glycosyltransferase involved in cell wall biosynthesis</fullName>
    </submittedName>
</protein>
<gene>
    <name evidence="2" type="ORF">ABID29_000652</name>
</gene>
<dbReference type="SUPFAM" id="SSF53448">
    <property type="entry name" value="Nucleotide-diphospho-sugar transferases"/>
    <property type="match status" value="1"/>
</dbReference>
<keyword evidence="3" id="KW-1185">Reference proteome</keyword>
<evidence type="ECO:0000259" key="1">
    <source>
        <dbReference type="Pfam" id="PF00535"/>
    </source>
</evidence>
<dbReference type="Gene3D" id="3.90.550.10">
    <property type="entry name" value="Spore Coat Polysaccharide Biosynthesis Protein SpsA, Chain A"/>
    <property type="match status" value="1"/>
</dbReference>
<dbReference type="PANTHER" id="PTHR22916:SF3">
    <property type="entry name" value="UDP-GLCNAC:BETAGAL BETA-1,3-N-ACETYLGLUCOSAMINYLTRANSFERASE-LIKE PROTEIN 1"/>
    <property type="match status" value="1"/>
</dbReference>
<reference evidence="2 3" key="1">
    <citation type="submission" date="2024-06" db="EMBL/GenBank/DDBJ databases">
        <title>Genomic Encyclopedia of Type Strains, Phase IV (KMG-IV): sequencing the most valuable type-strain genomes for metagenomic binning, comparative biology and taxonomic classification.</title>
        <authorList>
            <person name="Goeker M."/>
        </authorList>
    </citation>
    <scope>NUCLEOTIDE SEQUENCE [LARGE SCALE GENOMIC DNA]</scope>
    <source>
        <strain evidence="2 3">DSM 28303</strain>
    </source>
</reference>
<sequence>MFSVVIPAYNCQETIEMTLDSVRQQTRLDLIQEIIIINDGSSDGSEAVLKAYMSRYPTLPIQYHHQSNHGVSYTRNKAIKMAKADWIALLDSDDLWMPQKLERQYDVIQKTPAMFFLGSSFPLKILWRPRQGLCKLTARDLCWRNMPSTPSIVFKKDVGIELGLFNEGMKHCEDINFFQRFLLKDSYYVLAEDLVQIGIGKSYHGMSGLSSNLDGMHKGRHQNVKDLYEMGLISKPFMYLTFAMNSLKLIRRKTLRHLARLRQGG</sequence>
<dbReference type="Pfam" id="PF00535">
    <property type="entry name" value="Glycos_transf_2"/>
    <property type="match status" value="1"/>
</dbReference>
<accession>A0ABV2FG53</accession>
<proteinExistence type="predicted"/>
<dbReference type="CDD" id="cd00761">
    <property type="entry name" value="Glyco_tranf_GTA_type"/>
    <property type="match status" value="1"/>
</dbReference>
<dbReference type="EMBL" id="JBEPLO010000005">
    <property type="protein sequence ID" value="MET3557542.1"/>
    <property type="molecule type" value="Genomic_DNA"/>
</dbReference>
<comment type="caution">
    <text evidence="2">The sequence shown here is derived from an EMBL/GenBank/DDBJ whole genome shotgun (WGS) entry which is preliminary data.</text>
</comment>
<dbReference type="PANTHER" id="PTHR22916">
    <property type="entry name" value="GLYCOSYLTRANSFERASE"/>
    <property type="match status" value="1"/>
</dbReference>
<name>A0ABV2FG53_9STRE</name>
<evidence type="ECO:0000313" key="2">
    <source>
        <dbReference type="EMBL" id="MET3557542.1"/>
    </source>
</evidence>